<gene>
    <name evidence="1" type="ORF">METZ01_LOCUS151383</name>
</gene>
<reference evidence="1" key="1">
    <citation type="submission" date="2018-05" db="EMBL/GenBank/DDBJ databases">
        <authorList>
            <person name="Lanie J.A."/>
            <person name="Ng W.-L."/>
            <person name="Kazmierczak K.M."/>
            <person name="Andrzejewski T.M."/>
            <person name="Davidsen T.M."/>
            <person name="Wayne K.J."/>
            <person name="Tettelin H."/>
            <person name="Glass J.I."/>
            <person name="Rusch D."/>
            <person name="Podicherti R."/>
            <person name="Tsui H.-C.T."/>
            <person name="Winkler M.E."/>
        </authorList>
    </citation>
    <scope>NUCLEOTIDE SEQUENCE</scope>
</reference>
<organism evidence="1">
    <name type="scientific">marine metagenome</name>
    <dbReference type="NCBI Taxonomy" id="408172"/>
    <lineage>
        <taxon>unclassified sequences</taxon>
        <taxon>metagenomes</taxon>
        <taxon>ecological metagenomes</taxon>
    </lineage>
</organism>
<dbReference type="AlphaFoldDB" id="A0A382AAV4"/>
<name>A0A382AAV4_9ZZZZ</name>
<protein>
    <submittedName>
        <fullName evidence="1">Uncharacterized protein</fullName>
    </submittedName>
</protein>
<proteinExistence type="predicted"/>
<evidence type="ECO:0000313" key="1">
    <source>
        <dbReference type="EMBL" id="SVA98529.1"/>
    </source>
</evidence>
<dbReference type="EMBL" id="UINC01024591">
    <property type="protein sequence ID" value="SVA98529.1"/>
    <property type="molecule type" value="Genomic_DNA"/>
</dbReference>
<sequence>MDEDICHICSKEISKHTPEEWAKCLKAEDDAMLDKIKRHYSSKSENEET</sequence>
<accession>A0A382AAV4</accession>